<comment type="caution">
    <text evidence="2">The sequence shown here is derived from an EMBL/GenBank/DDBJ whole genome shotgun (WGS) entry which is preliminary data.</text>
</comment>
<keyword evidence="3" id="KW-1185">Reference proteome</keyword>
<dbReference type="Proteomes" id="UP000598996">
    <property type="component" value="Unassembled WGS sequence"/>
</dbReference>
<gene>
    <name evidence="2" type="ORF">JKJ07_31805</name>
</gene>
<organism evidence="2 3">
    <name type="scientific">Paractinoplanes lichenicola</name>
    <dbReference type="NCBI Taxonomy" id="2802976"/>
    <lineage>
        <taxon>Bacteria</taxon>
        <taxon>Bacillati</taxon>
        <taxon>Actinomycetota</taxon>
        <taxon>Actinomycetes</taxon>
        <taxon>Micromonosporales</taxon>
        <taxon>Micromonosporaceae</taxon>
        <taxon>Paractinoplanes</taxon>
    </lineage>
</organism>
<protein>
    <submittedName>
        <fullName evidence="2">Uncharacterized protein</fullName>
    </submittedName>
</protein>
<dbReference type="EMBL" id="JAENHO010000010">
    <property type="protein sequence ID" value="MBL7258907.1"/>
    <property type="molecule type" value="Genomic_DNA"/>
</dbReference>
<feature type="region of interest" description="Disordered" evidence="1">
    <location>
        <begin position="75"/>
        <end position="123"/>
    </location>
</feature>
<name>A0ABS1VWP1_9ACTN</name>
<sequence length="123" mass="13862">MHGGQLFQVIQGDRRPPVGVGPSHELQPPHLQRLRMLVPERPHPARQRTAQLGRQQFLPPLRLDVGLVEAPVLVEAPPQLPRQPKPRLDGPRIVLPHIPHEPSDDSPKFPNPRQAPTSHARRQ</sequence>
<proteinExistence type="predicted"/>
<feature type="region of interest" description="Disordered" evidence="1">
    <location>
        <begin position="1"/>
        <end position="28"/>
    </location>
</feature>
<evidence type="ECO:0000313" key="2">
    <source>
        <dbReference type="EMBL" id="MBL7258907.1"/>
    </source>
</evidence>
<accession>A0ABS1VWP1</accession>
<evidence type="ECO:0000256" key="1">
    <source>
        <dbReference type="SAM" id="MobiDB-lite"/>
    </source>
</evidence>
<feature type="compositionally biased region" description="Basic and acidic residues" evidence="1">
    <location>
        <begin position="98"/>
        <end position="107"/>
    </location>
</feature>
<evidence type="ECO:0000313" key="3">
    <source>
        <dbReference type="Proteomes" id="UP000598996"/>
    </source>
</evidence>
<dbReference type="RefSeq" id="WP_202995583.1">
    <property type="nucleotide sequence ID" value="NZ_JAENHO010000010.1"/>
</dbReference>
<reference evidence="2 3" key="1">
    <citation type="submission" date="2021-01" db="EMBL/GenBank/DDBJ databases">
        <title>Actinoplanes sp. nov. LDG1-01 isolated from lichen.</title>
        <authorList>
            <person name="Saeng-In P."/>
            <person name="Phongsopitanun W."/>
            <person name="Kanchanasin P."/>
            <person name="Yuki M."/>
            <person name="Kudo T."/>
            <person name="Ohkuma M."/>
            <person name="Tanasupawat S."/>
        </authorList>
    </citation>
    <scope>NUCLEOTIDE SEQUENCE [LARGE SCALE GENOMIC DNA]</scope>
    <source>
        <strain evidence="2 3">LDG1-01</strain>
    </source>
</reference>